<name>A0A1K2IRW8_9FLAO</name>
<feature type="non-terminal residue" evidence="1">
    <location>
        <position position="1"/>
    </location>
</feature>
<sequence>KKNKKISNNYCGIKKSIVGLQPLKTAKAKQGEVHK</sequence>
<reference evidence="1 2" key="1">
    <citation type="submission" date="2016-10" db="EMBL/GenBank/DDBJ databases">
        <authorList>
            <person name="de Groot N.N."/>
        </authorList>
    </citation>
    <scope>NUCLEOTIDE SEQUENCE [LARGE SCALE GENOMIC DNA]</scope>
    <source>
        <strain evidence="1 2">DSM 18180</strain>
    </source>
</reference>
<dbReference type="AlphaFoldDB" id="A0A1K2IRW8"/>
<gene>
    <name evidence="1" type="ORF">SAMN05428642_1147</name>
</gene>
<proteinExistence type="predicted"/>
<dbReference type="Proteomes" id="UP000182544">
    <property type="component" value="Unassembled WGS sequence"/>
</dbReference>
<protein>
    <submittedName>
        <fullName evidence="1">Uncharacterized protein</fullName>
    </submittedName>
</protein>
<evidence type="ECO:0000313" key="2">
    <source>
        <dbReference type="Proteomes" id="UP000182544"/>
    </source>
</evidence>
<organism evidence="1 2">
    <name type="scientific">Flaviramulus basaltis</name>
    <dbReference type="NCBI Taxonomy" id="369401"/>
    <lineage>
        <taxon>Bacteria</taxon>
        <taxon>Pseudomonadati</taxon>
        <taxon>Bacteroidota</taxon>
        <taxon>Flavobacteriia</taxon>
        <taxon>Flavobacteriales</taxon>
        <taxon>Flavobacteriaceae</taxon>
        <taxon>Flaviramulus</taxon>
    </lineage>
</organism>
<dbReference type="EMBL" id="FPKV01000014">
    <property type="protein sequence ID" value="SFZ95204.1"/>
    <property type="molecule type" value="Genomic_DNA"/>
</dbReference>
<evidence type="ECO:0000313" key="1">
    <source>
        <dbReference type="EMBL" id="SFZ95204.1"/>
    </source>
</evidence>
<accession>A0A1K2IRW8</accession>
<keyword evidence="2" id="KW-1185">Reference proteome</keyword>